<feature type="domain" description="Tyr recombinase" evidence="5">
    <location>
        <begin position="11"/>
        <end position="198"/>
    </location>
</feature>
<reference evidence="6 7" key="1">
    <citation type="submission" date="2019-12" db="EMBL/GenBank/DDBJ databases">
        <title>Roseobacter cerasinus sp. nov., isolated from seawater around aquaculture.</title>
        <authorList>
            <person name="Muramatsu S."/>
            <person name="Takabe Y."/>
            <person name="Mori K."/>
            <person name="Takaichi S."/>
            <person name="Hanada S."/>
        </authorList>
    </citation>
    <scope>NUCLEOTIDE SEQUENCE [LARGE SCALE GENOMIC DNA]</scope>
    <source>
        <strain evidence="6 7">AI77</strain>
    </source>
</reference>
<dbReference type="PROSITE" id="PS51898">
    <property type="entry name" value="TYR_RECOMBINASE"/>
    <property type="match status" value="1"/>
</dbReference>
<organism evidence="6 7">
    <name type="scientific">Roseobacter cerasinus</name>
    <dbReference type="NCBI Taxonomy" id="2602289"/>
    <lineage>
        <taxon>Bacteria</taxon>
        <taxon>Pseudomonadati</taxon>
        <taxon>Pseudomonadota</taxon>
        <taxon>Alphaproteobacteria</taxon>
        <taxon>Rhodobacterales</taxon>
        <taxon>Roseobacteraceae</taxon>
        <taxon>Roseobacter</taxon>
    </lineage>
</organism>
<evidence type="ECO:0000259" key="5">
    <source>
        <dbReference type="PROSITE" id="PS51898"/>
    </source>
</evidence>
<dbReference type="Gene3D" id="1.10.443.10">
    <property type="entry name" value="Intergrase catalytic core"/>
    <property type="match status" value="1"/>
</dbReference>
<dbReference type="PANTHER" id="PTHR30349:SF41">
    <property type="entry name" value="INTEGRASE_RECOMBINASE PROTEIN MJ0367-RELATED"/>
    <property type="match status" value="1"/>
</dbReference>
<name>A0A640VVX8_9RHOB</name>
<dbReference type="GO" id="GO:0015074">
    <property type="term" value="P:DNA integration"/>
    <property type="evidence" value="ECO:0007669"/>
    <property type="project" value="UniProtKB-KW"/>
</dbReference>
<dbReference type="GO" id="GO:0003677">
    <property type="term" value="F:DNA binding"/>
    <property type="evidence" value="ECO:0007669"/>
    <property type="project" value="UniProtKB-KW"/>
</dbReference>
<dbReference type="SUPFAM" id="SSF56349">
    <property type="entry name" value="DNA breaking-rejoining enzymes"/>
    <property type="match status" value="1"/>
</dbReference>
<dbReference type="InterPro" id="IPR002104">
    <property type="entry name" value="Integrase_catalytic"/>
</dbReference>
<evidence type="ECO:0000313" key="7">
    <source>
        <dbReference type="Proteomes" id="UP000436522"/>
    </source>
</evidence>
<evidence type="ECO:0000256" key="1">
    <source>
        <dbReference type="ARBA" id="ARBA00008857"/>
    </source>
</evidence>
<gene>
    <name evidence="6" type="ORF">So717_43310</name>
</gene>
<sequence length="213" mass="23623">MSEMRLYDTAGNRLYLNAEERAAFLAVARCKPARDRTLCETLHFTGCRPSELLEITPARVDLSGGTITIRSLKKRKDASGNSKIVYRSVPVPPEYLDTLNMAHGIREAQKSRKQAAAPIWPLSRVRVWQIVKGIMIEAGIPEAPHRSPKGLRHGFGINATVNGIPLHMLQKWMGHAQLSTTAIYADAVGKEEQDIAARMWGQDSLGVRKSVVQ</sequence>
<dbReference type="GO" id="GO:0006310">
    <property type="term" value="P:DNA recombination"/>
    <property type="evidence" value="ECO:0007669"/>
    <property type="project" value="UniProtKB-KW"/>
</dbReference>
<evidence type="ECO:0000313" key="6">
    <source>
        <dbReference type="EMBL" id="GFE52578.1"/>
    </source>
</evidence>
<keyword evidence="7" id="KW-1185">Reference proteome</keyword>
<dbReference type="CDD" id="cd00397">
    <property type="entry name" value="DNA_BRE_C"/>
    <property type="match status" value="1"/>
</dbReference>
<dbReference type="EMBL" id="BLIV01000017">
    <property type="protein sequence ID" value="GFE52578.1"/>
    <property type="molecule type" value="Genomic_DNA"/>
</dbReference>
<dbReference type="Pfam" id="PF00589">
    <property type="entry name" value="Phage_integrase"/>
    <property type="match status" value="1"/>
</dbReference>
<protein>
    <recommendedName>
        <fullName evidence="5">Tyr recombinase domain-containing protein</fullName>
    </recommendedName>
</protein>
<dbReference type="OrthoDB" id="9801717at2"/>
<dbReference type="Proteomes" id="UP000436522">
    <property type="component" value="Unassembled WGS sequence"/>
</dbReference>
<dbReference type="AlphaFoldDB" id="A0A640VVX8"/>
<keyword evidence="3" id="KW-0238">DNA-binding</keyword>
<evidence type="ECO:0000256" key="2">
    <source>
        <dbReference type="ARBA" id="ARBA00022908"/>
    </source>
</evidence>
<dbReference type="InterPro" id="IPR011010">
    <property type="entry name" value="DNA_brk_join_enz"/>
</dbReference>
<comment type="similarity">
    <text evidence="1">Belongs to the 'phage' integrase family.</text>
</comment>
<dbReference type="RefSeq" id="WP_159981393.1">
    <property type="nucleotide sequence ID" value="NZ_BLIV01000017.1"/>
</dbReference>
<dbReference type="PANTHER" id="PTHR30349">
    <property type="entry name" value="PHAGE INTEGRASE-RELATED"/>
    <property type="match status" value="1"/>
</dbReference>
<proteinExistence type="inferred from homology"/>
<comment type="caution">
    <text evidence="6">The sequence shown here is derived from an EMBL/GenBank/DDBJ whole genome shotgun (WGS) entry which is preliminary data.</text>
</comment>
<accession>A0A640VVX8</accession>
<keyword evidence="4" id="KW-0233">DNA recombination</keyword>
<dbReference type="InterPro" id="IPR050090">
    <property type="entry name" value="Tyrosine_recombinase_XerCD"/>
</dbReference>
<evidence type="ECO:0000256" key="4">
    <source>
        <dbReference type="ARBA" id="ARBA00023172"/>
    </source>
</evidence>
<keyword evidence="2" id="KW-0229">DNA integration</keyword>
<dbReference type="InterPro" id="IPR013762">
    <property type="entry name" value="Integrase-like_cat_sf"/>
</dbReference>
<evidence type="ECO:0000256" key="3">
    <source>
        <dbReference type="ARBA" id="ARBA00023125"/>
    </source>
</evidence>